<feature type="region of interest" description="Disordered" evidence="1">
    <location>
        <begin position="14"/>
        <end position="43"/>
    </location>
</feature>
<dbReference type="SUPFAM" id="SSF53474">
    <property type="entry name" value="alpha/beta-Hydrolases"/>
    <property type="match status" value="1"/>
</dbReference>
<name>A0ABW3CNB2_9ACTN</name>
<sequence length="43" mass="4671">MAERLDASKVVIPSAAHSPAVEAPETTASALTDFWNKTERDTR</sequence>
<comment type="caution">
    <text evidence="2">The sequence shown here is derived from an EMBL/GenBank/DDBJ whole genome shotgun (WGS) entry which is preliminary data.</text>
</comment>
<evidence type="ECO:0000313" key="3">
    <source>
        <dbReference type="Proteomes" id="UP001597083"/>
    </source>
</evidence>
<feature type="non-terminal residue" evidence="2">
    <location>
        <position position="1"/>
    </location>
</feature>
<dbReference type="EMBL" id="JBHTIR010003913">
    <property type="protein sequence ID" value="MFD0856018.1"/>
    <property type="molecule type" value="Genomic_DNA"/>
</dbReference>
<evidence type="ECO:0000313" key="2">
    <source>
        <dbReference type="EMBL" id="MFD0856018.1"/>
    </source>
</evidence>
<proteinExistence type="predicted"/>
<dbReference type="Gene3D" id="3.40.50.1820">
    <property type="entry name" value="alpha/beta hydrolase"/>
    <property type="match status" value="1"/>
</dbReference>
<keyword evidence="2" id="KW-0378">Hydrolase</keyword>
<evidence type="ECO:0000256" key="1">
    <source>
        <dbReference type="SAM" id="MobiDB-lite"/>
    </source>
</evidence>
<organism evidence="2 3">
    <name type="scientific">Actinomadura adrarensis</name>
    <dbReference type="NCBI Taxonomy" id="1819600"/>
    <lineage>
        <taxon>Bacteria</taxon>
        <taxon>Bacillati</taxon>
        <taxon>Actinomycetota</taxon>
        <taxon>Actinomycetes</taxon>
        <taxon>Streptosporangiales</taxon>
        <taxon>Thermomonosporaceae</taxon>
        <taxon>Actinomadura</taxon>
    </lineage>
</organism>
<dbReference type="Proteomes" id="UP001597083">
    <property type="component" value="Unassembled WGS sequence"/>
</dbReference>
<keyword evidence="3" id="KW-1185">Reference proteome</keyword>
<protein>
    <submittedName>
        <fullName evidence="2">Alpha/beta fold hydrolase</fullName>
    </submittedName>
</protein>
<accession>A0ABW3CNB2</accession>
<dbReference type="InterPro" id="IPR029058">
    <property type="entry name" value="AB_hydrolase_fold"/>
</dbReference>
<gene>
    <name evidence="2" type="ORF">ACFQ07_27510</name>
</gene>
<dbReference type="GO" id="GO:0016787">
    <property type="term" value="F:hydrolase activity"/>
    <property type="evidence" value="ECO:0007669"/>
    <property type="project" value="UniProtKB-KW"/>
</dbReference>
<reference evidence="3" key="1">
    <citation type="journal article" date="2019" name="Int. J. Syst. Evol. Microbiol.">
        <title>The Global Catalogue of Microorganisms (GCM) 10K type strain sequencing project: providing services to taxonomists for standard genome sequencing and annotation.</title>
        <authorList>
            <consortium name="The Broad Institute Genomics Platform"/>
            <consortium name="The Broad Institute Genome Sequencing Center for Infectious Disease"/>
            <person name="Wu L."/>
            <person name="Ma J."/>
        </authorList>
    </citation>
    <scope>NUCLEOTIDE SEQUENCE [LARGE SCALE GENOMIC DNA]</scope>
    <source>
        <strain evidence="3">JCM 31696</strain>
    </source>
</reference>